<feature type="domain" description="Mce/MlaD" evidence="2">
    <location>
        <begin position="44"/>
        <end position="116"/>
    </location>
</feature>
<dbReference type="PANTHER" id="PTHR36698">
    <property type="entry name" value="BLL5892 PROTEIN"/>
    <property type="match status" value="1"/>
</dbReference>
<reference evidence="3" key="2">
    <citation type="submission" date="2020-09" db="EMBL/GenBank/DDBJ databases">
        <authorList>
            <person name="Sun Q."/>
            <person name="Sedlacek I."/>
        </authorList>
    </citation>
    <scope>NUCLEOTIDE SEQUENCE</scope>
    <source>
        <strain evidence="3">CCM 7684</strain>
    </source>
</reference>
<keyword evidence="4" id="KW-1185">Reference proteome</keyword>
<dbReference type="SUPFAM" id="SSF58104">
    <property type="entry name" value="Methyl-accepting chemotaxis protein (MCP) signaling domain"/>
    <property type="match status" value="1"/>
</dbReference>
<dbReference type="InterPro" id="IPR003399">
    <property type="entry name" value="Mce/MlaD"/>
</dbReference>
<evidence type="ECO:0000313" key="4">
    <source>
        <dbReference type="Proteomes" id="UP000602745"/>
    </source>
</evidence>
<dbReference type="RefSeq" id="WP_188409614.1">
    <property type="nucleotide sequence ID" value="NZ_BMCP01000002.1"/>
</dbReference>
<dbReference type="AlphaFoldDB" id="A0A8J3DSW9"/>
<sequence length="436" mass="47113">METRANHALIGLFTLAVVLCGFGFVWWFAGAADSGQRNAYNVIFQGSVSGLTRGSGVLFNGIRVGEVVSLALDPQNPQRVTARITTEPTTPIRTDTKARLEYQGLTGVAAIQLEGGKTDAPVLATSSSEPGVIIAERSAVQDLLEGARKVMTRADGIMATVEEFIVEARQPLTNSLNNVERFTTAVAGNSDQIDRFLRATGDAATRITELAGRLEGLTDDLRNIVQAVNPQEVDAIVGNFQTFSDGLAKAAPRIDSISADASAVTRDIREVTGRLQNTFTHVDRVIAAVDADQVRSTVNSFSSFARTLESNRGNVDDIVEDARELTERLNEASKRLDSILEGADSLIGSNGQGGGFGEFTETAKAIRILAENLDERTQLLSRDISGFTGRGLRQIDAFTSQGTRTLTEIERVLRSFERNPRQFLFGGSSIPEFRGR</sequence>
<comment type="caution">
    <text evidence="3">The sequence shown here is derived from an EMBL/GenBank/DDBJ whole genome shotgun (WGS) entry which is preliminary data.</text>
</comment>
<name>A0A8J3DSW9_9RHOB</name>
<evidence type="ECO:0000256" key="1">
    <source>
        <dbReference type="SAM" id="Coils"/>
    </source>
</evidence>
<organism evidence="3 4">
    <name type="scientific">Agaricicola taiwanensis</name>
    <dbReference type="NCBI Taxonomy" id="591372"/>
    <lineage>
        <taxon>Bacteria</taxon>
        <taxon>Pseudomonadati</taxon>
        <taxon>Pseudomonadota</taxon>
        <taxon>Alphaproteobacteria</taxon>
        <taxon>Rhodobacterales</taxon>
        <taxon>Paracoccaceae</taxon>
        <taxon>Agaricicola</taxon>
    </lineage>
</organism>
<dbReference type="PANTHER" id="PTHR36698:SF2">
    <property type="entry name" value="MCE_MLAD DOMAIN-CONTAINING PROTEIN"/>
    <property type="match status" value="1"/>
</dbReference>
<evidence type="ECO:0000313" key="3">
    <source>
        <dbReference type="EMBL" id="GGE43061.1"/>
    </source>
</evidence>
<dbReference type="Pfam" id="PF02470">
    <property type="entry name" value="MlaD"/>
    <property type="match status" value="1"/>
</dbReference>
<protein>
    <recommendedName>
        <fullName evidence="2">Mce/MlaD domain-containing protein</fullName>
    </recommendedName>
</protein>
<dbReference type="EMBL" id="BMCP01000002">
    <property type="protein sequence ID" value="GGE43061.1"/>
    <property type="molecule type" value="Genomic_DNA"/>
</dbReference>
<dbReference type="Gene3D" id="1.20.120.810">
    <property type="entry name" value="Vinculin, Vh2 four-helix bundle"/>
    <property type="match status" value="1"/>
</dbReference>
<evidence type="ECO:0000259" key="2">
    <source>
        <dbReference type="Pfam" id="PF02470"/>
    </source>
</evidence>
<dbReference type="Proteomes" id="UP000602745">
    <property type="component" value="Unassembled WGS sequence"/>
</dbReference>
<gene>
    <name evidence="3" type="ORF">GCM10007276_20400</name>
</gene>
<accession>A0A8J3DSW9</accession>
<reference evidence="3" key="1">
    <citation type="journal article" date="2014" name="Int. J. Syst. Evol. Microbiol.">
        <title>Complete genome sequence of Corynebacterium casei LMG S-19264T (=DSM 44701T), isolated from a smear-ripened cheese.</title>
        <authorList>
            <consortium name="US DOE Joint Genome Institute (JGI-PGF)"/>
            <person name="Walter F."/>
            <person name="Albersmeier A."/>
            <person name="Kalinowski J."/>
            <person name="Ruckert C."/>
        </authorList>
    </citation>
    <scope>NUCLEOTIDE SEQUENCE</scope>
    <source>
        <strain evidence="3">CCM 7684</strain>
    </source>
</reference>
<proteinExistence type="predicted"/>
<feature type="coiled-coil region" evidence="1">
    <location>
        <begin position="315"/>
        <end position="342"/>
    </location>
</feature>
<keyword evidence="1" id="KW-0175">Coiled coil</keyword>